<keyword evidence="3" id="KW-1185">Reference proteome</keyword>
<keyword evidence="1" id="KW-0472">Membrane</keyword>
<feature type="transmembrane region" description="Helical" evidence="1">
    <location>
        <begin position="104"/>
        <end position="130"/>
    </location>
</feature>
<name>A0A8S1TQ33_9CILI</name>
<evidence type="ECO:0000256" key="1">
    <source>
        <dbReference type="SAM" id="Phobius"/>
    </source>
</evidence>
<protein>
    <submittedName>
        <fullName evidence="2">Uncharacterized protein</fullName>
    </submittedName>
</protein>
<dbReference type="AlphaFoldDB" id="A0A8S1TQ33"/>
<dbReference type="Proteomes" id="UP000689195">
    <property type="component" value="Unassembled WGS sequence"/>
</dbReference>
<feature type="transmembrane region" description="Helical" evidence="1">
    <location>
        <begin position="27"/>
        <end position="49"/>
    </location>
</feature>
<feature type="transmembrane region" description="Helical" evidence="1">
    <location>
        <begin position="151"/>
        <end position="172"/>
    </location>
</feature>
<keyword evidence="1" id="KW-0812">Transmembrane</keyword>
<feature type="transmembrane region" description="Helical" evidence="1">
    <location>
        <begin position="61"/>
        <end position="84"/>
    </location>
</feature>
<organism evidence="2 3">
    <name type="scientific">Paramecium pentaurelia</name>
    <dbReference type="NCBI Taxonomy" id="43138"/>
    <lineage>
        <taxon>Eukaryota</taxon>
        <taxon>Sar</taxon>
        <taxon>Alveolata</taxon>
        <taxon>Ciliophora</taxon>
        <taxon>Intramacronucleata</taxon>
        <taxon>Oligohymenophorea</taxon>
        <taxon>Peniculida</taxon>
        <taxon>Parameciidae</taxon>
        <taxon>Paramecium</taxon>
    </lineage>
</organism>
<proteinExistence type="predicted"/>
<gene>
    <name evidence="2" type="ORF">PPENT_87.1.T0250114</name>
</gene>
<reference evidence="2" key="1">
    <citation type="submission" date="2021-01" db="EMBL/GenBank/DDBJ databases">
        <authorList>
            <consortium name="Genoscope - CEA"/>
            <person name="William W."/>
        </authorList>
    </citation>
    <scope>NUCLEOTIDE SEQUENCE</scope>
</reference>
<accession>A0A8S1TQ33</accession>
<feature type="transmembrane region" description="Helical" evidence="1">
    <location>
        <begin position="233"/>
        <end position="255"/>
    </location>
</feature>
<comment type="caution">
    <text evidence="2">The sequence shown here is derived from an EMBL/GenBank/DDBJ whole genome shotgun (WGS) entry which is preliminary data.</text>
</comment>
<sequence length="295" mass="34971">MISFLSSCFIGLTSILSSKRNFWTFRIIFFQSLFECIDLGLALIYNLQIMQKETLNSQCNLIGYIMHSSWISSFCCCFLMIYQMKLLLKVEKFYETLSKNILKAIFLIAIFSYLWLLTPFILDGFVPTGWNSFEKKCKQYFFCGFGKDWKLYLVFWSLPQIIIFLNGVRIGINNKKLASIHLSTFQDEEFQMIKDLQKFPIIYAGAWSINQVIRYIDLNETIVEWIVFNHWSFGFYVLINLIFELHLLIVLYYFIKNYNQVLNIKQIWLSLLCCQKKVEIKDKESLLYQDVNGTS</sequence>
<evidence type="ECO:0000313" key="3">
    <source>
        <dbReference type="Proteomes" id="UP000689195"/>
    </source>
</evidence>
<evidence type="ECO:0000313" key="2">
    <source>
        <dbReference type="EMBL" id="CAD8153954.1"/>
    </source>
</evidence>
<dbReference type="OrthoDB" id="306757at2759"/>
<keyword evidence="1" id="KW-1133">Transmembrane helix</keyword>
<dbReference type="EMBL" id="CAJJDO010000025">
    <property type="protein sequence ID" value="CAD8153954.1"/>
    <property type="molecule type" value="Genomic_DNA"/>
</dbReference>